<dbReference type="RefSeq" id="WP_318087393.1">
    <property type="nucleotide sequence ID" value="NZ_JAWPFE010000021.1"/>
</dbReference>
<keyword evidence="2" id="KW-0238">DNA-binding</keyword>
<dbReference type="EMBL" id="JAWPFE010000021">
    <property type="protein sequence ID" value="MDW2892944.1"/>
    <property type="molecule type" value="Genomic_DNA"/>
</dbReference>
<evidence type="ECO:0000313" key="4">
    <source>
        <dbReference type="Proteomes" id="UP001281777"/>
    </source>
</evidence>
<proteinExistence type="predicted"/>
<gene>
    <name evidence="3" type="ORF">R7W54_03090</name>
</gene>
<dbReference type="Gene3D" id="3.90.220.20">
    <property type="entry name" value="DNA methylase specificity domains"/>
    <property type="match status" value="2"/>
</dbReference>
<dbReference type="GO" id="GO:0003677">
    <property type="term" value="F:DNA binding"/>
    <property type="evidence" value="ECO:0007669"/>
    <property type="project" value="UniProtKB-KW"/>
</dbReference>
<organism evidence="3 4">
    <name type="scientific">Mesomycoplasma ovipneumoniae</name>
    <dbReference type="NCBI Taxonomy" id="29562"/>
    <lineage>
        <taxon>Bacteria</taxon>
        <taxon>Bacillati</taxon>
        <taxon>Mycoplasmatota</taxon>
        <taxon>Mycoplasmoidales</taxon>
        <taxon>Metamycoplasmataceae</taxon>
        <taxon>Mesomycoplasma</taxon>
    </lineage>
</organism>
<comment type="caution">
    <text evidence="3">The sequence shown here is derived from an EMBL/GenBank/DDBJ whole genome shotgun (WGS) entry which is preliminary data.</text>
</comment>
<dbReference type="Proteomes" id="UP001281777">
    <property type="component" value="Unassembled WGS sequence"/>
</dbReference>
<accession>A0AAJ2UCW1</accession>
<evidence type="ECO:0008006" key="5">
    <source>
        <dbReference type="Google" id="ProtNLM"/>
    </source>
</evidence>
<dbReference type="GO" id="GO:0009307">
    <property type="term" value="P:DNA restriction-modification system"/>
    <property type="evidence" value="ECO:0007669"/>
    <property type="project" value="UniProtKB-KW"/>
</dbReference>
<dbReference type="PANTHER" id="PTHR30408">
    <property type="entry name" value="TYPE-1 RESTRICTION ENZYME ECOKI SPECIFICITY PROTEIN"/>
    <property type="match status" value="1"/>
</dbReference>
<reference evidence="3" key="1">
    <citation type="submission" date="2023-10" db="EMBL/GenBank/DDBJ databases">
        <title>Genome sequences of Mycoplasma ovipneumoniae isolated from goats.</title>
        <authorList>
            <person name="Spergser J."/>
        </authorList>
    </citation>
    <scope>NUCLEOTIDE SEQUENCE</scope>
    <source>
        <strain evidence="3">5N</strain>
    </source>
</reference>
<name>A0AAJ2UCW1_9BACT</name>
<dbReference type="InterPro" id="IPR052021">
    <property type="entry name" value="Type-I_RS_S_subunit"/>
</dbReference>
<evidence type="ECO:0000256" key="2">
    <source>
        <dbReference type="ARBA" id="ARBA00023125"/>
    </source>
</evidence>
<dbReference type="PANTHER" id="PTHR30408:SF13">
    <property type="entry name" value="TYPE I RESTRICTION ENZYME HINDI SPECIFICITY SUBUNIT"/>
    <property type="match status" value="1"/>
</dbReference>
<dbReference type="InterPro" id="IPR044946">
    <property type="entry name" value="Restrct_endonuc_typeI_TRD_sf"/>
</dbReference>
<dbReference type="AlphaFoldDB" id="A0AAJ2UCW1"/>
<evidence type="ECO:0000256" key="1">
    <source>
        <dbReference type="ARBA" id="ARBA00022747"/>
    </source>
</evidence>
<dbReference type="SUPFAM" id="SSF116734">
    <property type="entry name" value="DNA methylase specificity domain"/>
    <property type="match status" value="2"/>
</dbReference>
<keyword evidence="1" id="KW-0680">Restriction system</keyword>
<protein>
    <recommendedName>
        <fullName evidence="5">Restriction endonuclease subunit S</fullName>
    </recommendedName>
</protein>
<evidence type="ECO:0000313" key="3">
    <source>
        <dbReference type="EMBL" id="MDW2892944.1"/>
    </source>
</evidence>
<sequence length="399" mass="45981">MKKLMNYAIYSNEKLSIDGLDVFYVGVENILPNKKGIKPSSFVPKTGKYTKFEKYDILLGNIGPYLKKIWLADKSGLASPDVLVIKPLESRFGKYIYANLLNDSFFQYAMLGVKGSILPRCDKNHILNYSIPDVKNKEKIGDFIYFINKKIELNNKINDNLEKQAKLLYDYWFTQFDFPDENGNPYKSSGGEMVFSEELKRYIPKGWSIETLLNNTISRIIKPGVNKFKEKTYFATADINNKEISSGNKVLYQNRESRANMQPIKSSVWFAKMKNSVKHLFITDNMDFMINEGILSTGFCGLECEKISFEYISSFINSPYFEMAKDILSHGATQEAVNNNDLNFINILIPDRRTLLNFHKITKAIYEQITENICSNRKLTELRDYLLPLLLNGQVTIED</sequence>